<name>A0ABY9KW97_9BACI</name>
<dbReference type="PANTHER" id="PTHR37316:SF3">
    <property type="entry name" value="TEICHOIC ACID GLYCEROL-PHOSPHATE TRANSFERASE"/>
    <property type="match status" value="1"/>
</dbReference>
<sequence length="876" mass="103208">MFQELKKQLKKIRAYIVRKVELKGFIYDARQLTYELELTNFRKSKKMIQPFLIVDDDMQYELNYSLIGNKLEIHVPFHLIGQVVKKAHILLKINNEKMWIKEAQEYDESQAYFIYDHRYLKVSVSKNIKLSHRHRLYSFSRDGFILNNLDASYNTLYCMIEEGITPAFLLIDHKQNKLRELHIKTTERGLALTGFEYVPQGFWQLYACTDKELRPVQSKKEMLFEFHSLNHCIAINEKDGFLFMQFQPHELIVQSMEFEKQRDMIMLAFRTQIPLEPASVLIMNDLALSENKEYPLSMISESTYSTAIPLEELYRGFSKKRFFILTTAIESVKSQLNLDQTKLAADRWRYPEVIDSQSVSVSFYRRKDASLGVQLPRPKLRKQIRDIKGSRIKGELGSLGRFIDCRVFLLIEERETGLAKELEIERQFSIDLQTINLCDLKSKGKTVLDFYIVLKNSVDEIIRKEKIKYEHADYRKDNFYGHWTEQDLDGNLHHFLLTTTPFDNLKIETFVIAKDLVLPNDPSVKDANVWLIGERYDTAQDNGLALFEWLTANTDIEAYYVIEENALDYQKIKHYQNVLRFGSPEHFNVAFKAKVLLGTHDLENLLPYKPAKGFFGYENTVKVFLQHGVLGRKNVEYHKHNYDLPFDLFVVSSDPEKYDVVIDKFGYNEDEVIVTGLARFDKLPKENDTRDILLMPTWRDWIHNDEQFLNSAYYHAYANLINNAELLALLEDYDVRLNFYPHYRAQVYFNEEIVSNPNRVRFIPLGIRHVQELLIEHALLITDYSTVSFDFTMMNKPVVFYHFDVKQFFKRGILRPVEETFLGKIASTEEELVSLIKDRLEAGFSNYQMDISGVIKYQDYNNSKRIYEHVIQFLNQ</sequence>
<protein>
    <submittedName>
        <fullName evidence="1">CDP-glycerol glycerophosphotransferase family protein</fullName>
    </submittedName>
</protein>
<dbReference type="EMBL" id="CP129113">
    <property type="protein sequence ID" value="WLV24905.1"/>
    <property type="molecule type" value="Genomic_DNA"/>
</dbReference>
<dbReference type="Gene3D" id="3.40.50.12580">
    <property type="match status" value="1"/>
</dbReference>
<dbReference type="InterPro" id="IPR007554">
    <property type="entry name" value="Glycerophosphate_synth"/>
</dbReference>
<dbReference type="Proteomes" id="UP001180087">
    <property type="component" value="Chromosome"/>
</dbReference>
<dbReference type="SUPFAM" id="SSF53756">
    <property type="entry name" value="UDP-Glycosyltransferase/glycogen phosphorylase"/>
    <property type="match status" value="1"/>
</dbReference>
<organism evidence="1 2">
    <name type="scientific">Aciduricibacillus chroicocephali</name>
    <dbReference type="NCBI Taxonomy" id="3054939"/>
    <lineage>
        <taxon>Bacteria</taxon>
        <taxon>Bacillati</taxon>
        <taxon>Bacillota</taxon>
        <taxon>Bacilli</taxon>
        <taxon>Bacillales</taxon>
        <taxon>Bacillaceae</taxon>
        <taxon>Aciduricibacillus</taxon>
    </lineage>
</organism>
<dbReference type="Pfam" id="PF04464">
    <property type="entry name" value="Glyphos_transf"/>
    <property type="match status" value="1"/>
</dbReference>
<evidence type="ECO:0000313" key="2">
    <source>
        <dbReference type="Proteomes" id="UP001180087"/>
    </source>
</evidence>
<proteinExistence type="predicted"/>
<reference evidence="1" key="1">
    <citation type="submission" date="2023-06" db="EMBL/GenBank/DDBJ databases">
        <title>A Treasure from Seagulls: Isolation and Description of Aciduricobacillus qingdaonensis gen. nov., sp. nov., a Rare Obligately Uric Acid-utilizing Member in the Family Bacillaceae.</title>
        <authorList>
            <person name="Liu W."/>
            <person name="Wang B."/>
        </authorList>
    </citation>
    <scope>NUCLEOTIDE SEQUENCE</scope>
    <source>
        <strain evidence="1">44XB</strain>
    </source>
</reference>
<evidence type="ECO:0000313" key="1">
    <source>
        <dbReference type="EMBL" id="WLV24905.1"/>
    </source>
</evidence>
<dbReference type="RefSeq" id="WP_348028404.1">
    <property type="nucleotide sequence ID" value="NZ_CP129113.1"/>
</dbReference>
<gene>
    <name evidence="1" type="ORF">QR721_01305</name>
</gene>
<dbReference type="InterPro" id="IPR051612">
    <property type="entry name" value="Teichoic_Acid_Biosynth"/>
</dbReference>
<keyword evidence="2" id="KW-1185">Reference proteome</keyword>
<dbReference type="InterPro" id="IPR043148">
    <property type="entry name" value="TagF_C"/>
</dbReference>
<accession>A0ABY9KW97</accession>
<dbReference type="PANTHER" id="PTHR37316">
    <property type="entry name" value="TEICHOIC ACID GLYCEROL-PHOSPHATE PRIMASE"/>
    <property type="match status" value="1"/>
</dbReference>